<dbReference type="SUPFAM" id="SSF54593">
    <property type="entry name" value="Glyoxalase/Bleomycin resistance protein/Dihydroxybiphenyl dioxygenase"/>
    <property type="match status" value="1"/>
</dbReference>
<keyword evidence="3" id="KW-1185">Reference proteome</keyword>
<dbReference type="EMBL" id="CP065425">
    <property type="protein sequence ID" value="QQZ08410.1"/>
    <property type="molecule type" value="Genomic_DNA"/>
</dbReference>
<feature type="domain" description="VOC" evidence="1">
    <location>
        <begin position="2"/>
        <end position="114"/>
    </location>
</feature>
<name>A0ABX7DZC9_9BACI</name>
<dbReference type="PANTHER" id="PTHR36113:SF3">
    <property type="entry name" value="SLL5075 PROTEIN"/>
    <property type="match status" value="1"/>
</dbReference>
<evidence type="ECO:0000313" key="2">
    <source>
        <dbReference type="EMBL" id="QQZ08410.1"/>
    </source>
</evidence>
<dbReference type="RefSeq" id="WP_202777228.1">
    <property type="nucleotide sequence ID" value="NZ_CP065425.1"/>
</dbReference>
<accession>A0ABX7DZC9</accession>
<evidence type="ECO:0000259" key="1">
    <source>
        <dbReference type="PROSITE" id="PS51819"/>
    </source>
</evidence>
<gene>
    <name evidence="2" type="ORF">I5776_15235</name>
</gene>
<proteinExistence type="predicted"/>
<protein>
    <submittedName>
        <fullName evidence="2">VOC family protein</fullName>
    </submittedName>
</protein>
<dbReference type="InterPro" id="IPR029068">
    <property type="entry name" value="Glyas_Bleomycin-R_OHBP_Dase"/>
</dbReference>
<dbReference type="InterPro" id="IPR037523">
    <property type="entry name" value="VOC_core"/>
</dbReference>
<reference evidence="2 3" key="1">
    <citation type="submission" date="2020-11" db="EMBL/GenBank/DDBJ databases">
        <title>Taxonomic evaluation of the Bacillus sporothermodurans group of bacteria based on whole genome sequences.</title>
        <authorList>
            <person name="Fiedler G."/>
            <person name="Herbstmann A.-D."/>
            <person name="Doll E."/>
            <person name="Wenning M."/>
            <person name="Brinks E."/>
            <person name="Kabisch J."/>
            <person name="Breitenwieser F."/>
            <person name="Lappann M."/>
            <person name="Boehnlein C."/>
            <person name="Franz C."/>
        </authorList>
    </citation>
    <scope>NUCLEOTIDE SEQUENCE [LARGE SCALE GENOMIC DNA]</scope>
    <source>
        <strain evidence="2 3">JCM 19841</strain>
    </source>
</reference>
<dbReference type="Pfam" id="PF00903">
    <property type="entry name" value="Glyoxalase"/>
    <property type="match status" value="1"/>
</dbReference>
<organism evidence="2 3">
    <name type="scientific">Heyndrickxia vini</name>
    <dbReference type="NCBI Taxonomy" id="1476025"/>
    <lineage>
        <taxon>Bacteria</taxon>
        <taxon>Bacillati</taxon>
        <taxon>Bacillota</taxon>
        <taxon>Bacilli</taxon>
        <taxon>Bacillales</taxon>
        <taxon>Bacillaceae</taxon>
        <taxon>Heyndrickxia</taxon>
    </lineage>
</organism>
<dbReference type="InterPro" id="IPR004360">
    <property type="entry name" value="Glyas_Fos-R_dOase_dom"/>
</dbReference>
<dbReference type="CDD" id="cd06587">
    <property type="entry name" value="VOC"/>
    <property type="match status" value="1"/>
</dbReference>
<evidence type="ECO:0000313" key="3">
    <source>
        <dbReference type="Proteomes" id="UP000595691"/>
    </source>
</evidence>
<dbReference type="InterPro" id="IPR051332">
    <property type="entry name" value="Fosfomycin_Res_Enzymes"/>
</dbReference>
<dbReference type="PROSITE" id="PS51819">
    <property type="entry name" value="VOC"/>
    <property type="match status" value="1"/>
</dbReference>
<dbReference type="PANTHER" id="PTHR36113">
    <property type="entry name" value="LYASE, PUTATIVE-RELATED-RELATED"/>
    <property type="match status" value="1"/>
</dbReference>
<dbReference type="Gene3D" id="3.10.180.10">
    <property type="entry name" value="2,3-Dihydroxybiphenyl 1,2-Dioxygenase, domain 1"/>
    <property type="match status" value="1"/>
</dbReference>
<sequence length="117" mass="13226">MKLNHLNLSVSDVAAAREFLETFFNMTCEVSRGNGFALMYDDDGLALTLMKGREVHYPKTFYIGFSQKNKEQVNKINQCLRENGFDVKPPGYAHGCYTFYVDAPGGFMVEVPCYSES</sequence>
<dbReference type="Proteomes" id="UP000595691">
    <property type="component" value="Chromosome"/>
</dbReference>